<evidence type="ECO:0000256" key="5">
    <source>
        <dbReference type="ARBA" id="ARBA00022932"/>
    </source>
</evidence>
<sequence>MTDVAWHSVDPAPIVLIHGSEALVAARAVERLRALARQQDPDVSIHEITAEKAVPGALSQVASPSLFGEARLVLVPDLQSAPESLIAEISDYLPAPEAGVSLVLVHRGGARGKKLLDALKKAGVPRVAADPLKRPADKQTFVTAEFIRAGRRIQPDAAAALVDAFGTDLSELAAISRQLLEDTTPEEGEAPEAVTLAQVRELTAGRVETTAFAVADAAIAGREAGALVLLQQAQLAGADPVPLVAAIASKMRSLAKVSAPGASARTLGMPDWMLRNLSREARGWNDRALARAINAVAQADHEVKGAGRDPQWAVQRMITEICRARNGR</sequence>
<dbReference type="NCBIfam" id="TIGR01128">
    <property type="entry name" value="holA"/>
    <property type="match status" value="1"/>
</dbReference>
<reference evidence="9" key="1">
    <citation type="submission" date="2022-02" db="EMBL/GenBank/DDBJ databases">
        <authorList>
            <person name="Lee M."/>
            <person name="Kim S.-J."/>
            <person name="Jung M.-Y."/>
        </authorList>
    </citation>
    <scope>NUCLEOTIDE SEQUENCE</scope>
    <source>
        <strain evidence="9">JHP9</strain>
    </source>
</reference>
<protein>
    <recommendedName>
        <fullName evidence="1">DNA-directed DNA polymerase</fullName>
        <ecNumber evidence="1">2.7.7.7</ecNumber>
    </recommendedName>
</protein>
<name>A0ABT0R105_9MICO</name>
<keyword evidence="4" id="KW-0235">DNA replication</keyword>
<comment type="similarity">
    <text evidence="6">Belongs to the DNA polymerase HolA subunit family.</text>
</comment>
<dbReference type="Gene3D" id="1.20.272.10">
    <property type="match status" value="1"/>
</dbReference>
<evidence type="ECO:0000256" key="1">
    <source>
        <dbReference type="ARBA" id="ARBA00012417"/>
    </source>
</evidence>
<gene>
    <name evidence="9" type="primary">holA</name>
    <name evidence="9" type="ORF">Bequi_09415</name>
</gene>
<keyword evidence="3 9" id="KW-0548">Nucleotidyltransferase</keyword>
<evidence type="ECO:0000256" key="2">
    <source>
        <dbReference type="ARBA" id="ARBA00022679"/>
    </source>
</evidence>
<accession>A0ABT0R105</accession>
<organism evidence="9 10">
    <name type="scientific">Brachybacterium equifaecis</name>
    <dbReference type="NCBI Taxonomy" id="2910770"/>
    <lineage>
        <taxon>Bacteria</taxon>
        <taxon>Bacillati</taxon>
        <taxon>Actinomycetota</taxon>
        <taxon>Actinomycetes</taxon>
        <taxon>Micrococcales</taxon>
        <taxon>Dermabacteraceae</taxon>
        <taxon>Brachybacterium</taxon>
    </lineage>
</organism>
<dbReference type="Pfam" id="PF21694">
    <property type="entry name" value="DNA_pol3_delta_C"/>
    <property type="match status" value="1"/>
</dbReference>
<dbReference type="GO" id="GO:0003887">
    <property type="term" value="F:DNA-directed DNA polymerase activity"/>
    <property type="evidence" value="ECO:0007669"/>
    <property type="project" value="UniProtKB-EC"/>
</dbReference>
<dbReference type="EC" id="2.7.7.7" evidence="1"/>
<dbReference type="PANTHER" id="PTHR34388:SF1">
    <property type="entry name" value="DNA POLYMERASE III SUBUNIT DELTA"/>
    <property type="match status" value="1"/>
</dbReference>
<feature type="domain" description="DNA polymerase III delta subunit-like C-terminal" evidence="8">
    <location>
        <begin position="209"/>
        <end position="320"/>
    </location>
</feature>
<keyword evidence="2 9" id="KW-0808">Transferase</keyword>
<dbReference type="EMBL" id="JAKNCJ010000004">
    <property type="protein sequence ID" value="MCL6423600.1"/>
    <property type="molecule type" value="Genomic_DNA"/>
</dbReference>
<evidence type="ECO:0000259" key="8">
    <source>
        <dbReference type="Pfam" id="PF21694"/>
    </source>
</evidence>
<evidence type="ECO:0000256" key="6">
    <source>
        <dbReference type="ARBA" id="ARBA00034754"/>
    </source>
</evidence>
<evidence type="ECO:0000256" key="4">
    <source>
        <dbReference type="ARBA" id="ARBA00022705"/>
    </source>
</evidence>
<dbReference type="InterPro" id="IPR048466">
    <property type="entry name" value="DNA_pol3_delta-like_C"/>
</dbReference>
<dbReference type="InterPro" id="IPR027417">
    <property type="entry name" value="P-loop_NTPase"/>
</dbReference>
<dbReference type="InterPro" id="IPR005790">
    <property type="entry name" value="DNA_polIII_delta"/>
</dbReference>
<evidence type="ECO:0000256" key="3">
    <source>
        <dbReference type="ARBA" id="ARBA00022695"/>
    </source>
</evidence>
<keyword evidence="5" id="KW-0239">DNA-directed DNA polymerase</keyword>
<dbReference type="PANTHER" id="PTHR34388">
    <property type="entry name" value="DNA POLYMERASE III SUBUNIT DELTA"/>
    <property type="match status" value="1"/>
</dbReference>
<evidence type="ECO:0000256" key="7">
    <source>
        <dbReference type="ARBA" id="ARBA00049244"/>
    </source>
</evidence>
<keyword evidence="10" id="KW-1185">Reference proteome</keyword>
<comment type="catalytic activity">
    <reaction evidence="7">
        <text>DNA(n) + a 2'-deoxyribonucleoside 5'-triphosphate = DNA(n+1) + diphosphate</text>
        <dbReference type="Rhea" id="RHEA:22508"/>
        <dbReference type="Rhea" id="RHEA-COMP:17339"/>
        <dbReference type="Rhea" id="RHEA-COMP:17340"/>
        <dbReference type="ChEBI" id="CHEBI:33019"/>
        <dbReference type="ChEBI" id="CHEBI:61560"/>
        <dbReference type="ChEBI" id="CHEBI:173112"/>
        <dbReference type="EC" id="2.7.7.7"/>
    </reaction>
</comment>
<evidence type="ECO:0000313" key="9">
    <source>
        <dbReference type="EMBL" id="MCL6423600.1"/>
    </source>
</evidence>
<dbReference type="RefSeq" id="WP_249737679.1">
    <property type="nucleotide sequence ID" value="NZ_JAKNCJ010000004.1"/>
</dbReference>
<dbReference type="Proteomes" id="UP001203761">
    <property type="component" value="Unassembled WGS sequence"/>
</dbReference>
<dbReference type="InterPro" id="IPR008921">
    <property type="entry name" value="DNA_pol3_clamp-load_cplx_C"/>
</dbReference>
<proteinExistence type="inferred from homology"/>
<dbReference type="SUPFAM" id="SSF48019">
    <property type="entry name" value="post-AAA+ oligomerization domain-like"/>
    <property type="match status" value="1"/>
</dbReference>
<dbReference type="Gene3D" id="3.40.50.300">
    <property type="entry name" value="P-loop containing nucleotide triphosphate hydrolases"/>
    <property type="match status" value="1"/>
</dbReference>
<evidence type="ECO:0000313" key="10">
    <source>
        <dbReference type="Proteomes" id="UP001203761"/>
    </source>
</evidence>
<comment type="caution">
    <text evidence="9">The sequence shown here is derived from an EMBL/GenBank/DDBJ whole genome shotgun (WGS) entry which is preliminary data.</text>
</comment>